<accession>A0A371INH0</accession>
<dbReference type="Proteomes" id="UP000093352">
    <property type="component" value="Unassembled WGS sequence"/>
</dbReference>
<comment type="caution">
    <text evidence="2">The sequence shown here is derived from an EMBL/GenBank/DDBJ whole genome shotgun (WGS) entry which is preliminary data.</text>
</comment>
<organism evidence="2 3">
    <name type="scientific">Criibacterium bergeronii</name>
    <dbReference type="NCBI Taxonomy" id="1871336"/>
    <lineage>
        <taxon>Bacteria</taxon>
        <taxon>Bacillati</taxon>
        <taxon>Bacillota</taxon>
        <taxon>Clostridia</taxon>
        <taxon>Peptostreptococcales</taxon>
        <taxon>Filifactoraceae</taxon>
        <taxon>Criibacterium</taxon>
    </lineage>
</organism>
<protein>
    <submittedName>
        <fullName evidence="2">Alpha/beta hydrolase</fullName>
    </submittedName>
</protein>
<dbReference type="InterPro" id="IPR022742">
    <property type="entry name" value="Hydrolase_4"/>
</dbReference>
<gene>
    <name evidence="2" type="ORF">BBG48_001400</name>
</gene>
<dbReference type="SUPFAM" id="SSF53474">
    <property type="entry name" value="alpha/beta-Hydrolases"/>
    <property type="match status" value="1"/>
</dbReference>
<sequence length="295" mass="33225">MNPDISKYEHLKRTEYFVPSDKGLNLAAYLYQNTDEVKDGSKPLVVLSHGLGLGGHILYIDVIDILVNNGYRVFTYDATGCDNSEGKGIYSYAQGLKDLDTVLTFVKMQDEFRGIPILLWGHSWGAYNSCAVAQNHTEVIGIAALSGYNKMTQPIACNGVSGKIFYPYITLFNRLISGRIANVTAIESLKMSRAKVFIAHGTKDKMISANIGYNDFYKAFKEDERFTLTCLQNRQHMNIYCDDKTAKYRASFEKGMDLSGYAEADREMWYGADSDLMRQILNFYADCSANYECSK</sequence>
<evidence type="ECO:0000259" key="1">
    <source>
        <dbReference type="Pfam" id="PF12146"/>
    </source>
</evidence>
<dbReference type="RefSeq" id="WP_068912181.1">
    <property type="nucleotide sequence ID" value="NZ_MBEW02000002.1"/>
</dbReference>
<proteinExistence type="predicted"/>
<dbReference type="Gene3D" id="3.40.50.1820">
    <property type="entry name" value="alpha/beta hydrolase"/>
    <property type="match status" value="1"/>
</dbReference>
<dbReference type="InterPro" id="IPR029058">
    <property type="entry name" value="AB_hydrolase_fold"/>
</dbReference>
<keyword evidence="3" id="KW-1185">Reference proteome</keyword>
<dbReference type="AlphaFoldDB" id="A0A371INH0"/>
<dbReference type="STRING" id="1871336.BBG48_08480"/>
<evidence type="ECO:0000313" key="2">
    <source>
        <dbReference type="EMBL" id="RDY22027.1"/>
    </source>
</evidence>
<name>A0A371INH0_9FIRM</name>
<dbReference type="EMBL" id="MBEW02000002">
    <property type="protein sequence ID" value="RDY22027.1"/>
    <property type="molecule type" value="Genomic_DNA"/>
</dbReference>
<dbReference type="PANTHER" id="PTHR12277">
    <property type="entry name" value="ALPHA/BETA HYDROLASE DOMAIN-CONTAINING PROTEIN"/>
    <property type="match status" value="1"/>
</dbReference>
<feature type="domain" description="Serine aminopeptidase S33" evidence="1">
    <location>
        <begin position="42"/>
        <end position="146"/>
    </location>
</feature>
<dbReference type="PANTHER" id="PTHR12277:SF81">
    <property type="entry name" value="PROTEIN ABHD13"/>
    <property type="match status" value="1"/>
</dbReference>
<keyword evidence="2" id="KW-0378">Hydrolase</keyword>
<dbReference type="Pfam" id="PF12146">
    <property type="entry name" value="Hydrolase_4"/>
    <property type="match status" value="1"/>
</dbReference>
<evidence type="ECO:0000313" key="3">
    <source>
        <dbReference type="Proteomes" id="UP000093352"/>
    </source>
</evidence>
<dbReference type="GO" id="GO:0016787">
    <property type="term" value="F:hydrolase activity"/>
    <property type="evidence" value="ECO:0007669"/>
    <property type="project" value="UniProtKB-KW"/>
</dbReference>
<reference evidence="2 3" key="1">
    <citation type="journal article" date="2016" name="Genome Announc.">
        <title>Draft Genome Sequence of Criibacterium bergeronii gen. nov., sp. nov., Strain CCRI-22567T, Isolated from a Vaginal Sample from a Woman with Bacterial Vaginosis.</title>
        <authorList>
            <person name="Maheux A.F."/>
            <person name="Berube E."/>
            <person name="Boudreau D.K."/>
            <person name="Raymond F."/>
            <person name="Corbeil J."/>
            <person name="Roy P.H."/>
            <person name="Boissinot M."/>
            <person name="Omar R.F."/>
        </authorList>
    </citation>
    <scope>NUCLEOTIDE SEQUENCE [LARGE SCALE GENOMIC DNA]</scope>
    <source>
        <strain evidence="2 3">CCRI-22567</strain>
    </source>
</reference>